<evidence type="ECO:0000256" key="1">
    <source>
        <dbReference type="SAM" id="MobiDB-lite"/>
    </source>
</evidence>
<evidence type="ECO:0000313" key="3">
    <source>
        <dbReference type="Proteomes" id="UP000202511"/>
    </source>
</evidence>
<name>A0A0B5IX78_9VIRU</name>
<protein>
    <submittedName>
        <fullName evidence="2">Uncharacterized protein</fullName>
    </submittedName>
</protein>
<proteinExistence type="predicted"/>
<dbReference type="EMBL" id="KP136319">
    <property type="protein sequence ID" value="AJF97343.1"/>
    <property type="molecule type" value="Genomic_DNA"/>
</dbReference>
<feature type="region of interest" description="Disordered" evidence="1">
    <location>
        <begin position="1"/>
        <end position="28"/>
    </location>
</feature>
<dbReference type="GeneID" id="23462260"/>
<accession>A0A0B5IX78</accession>
<dbReference type="RefSeq" id="YP_009119578.1">
    <property type="nucleotide sequence ID" value="NC_026440.1"/>
</dbReference>
<organism evidence="2 3">
    <name type="scientific">Pandoravirus inopinatum</name>
    <dbReference type="NCBI Taxonomy" id="1605721"/>
    <lineage>
        <taxon>Viruses</taxon>
        <taxon>Pandoravirus</taxon>
    </lineage>
</organism>
<dbReference type="KEGG" id="vg:23462260"/>
<reference evidence="2 3" key="1">
    <citation type="journal article" date="2015" name="Parasitol. Res.">
        <title>Viruses in close associations with free-living amoebae.</title>
        <authorList>
            <person name="Scheid P."/>
        </authorList>
    </citation>
    <scope>NUCLEOTIDE SEQUENCE [LARGE SCALE GENOMIC DNA]</scope>
    <source>
        <strain evidence="2">KlaHel</strain>
    </source>
</reference>
<dbReference type="Proteomes" id="UP000202511">
    <property type="component" value="Segment"/>
</dbReference>
<evidence type="ECO:0000313" key="2">
    <source>
        <dbReference type="EMBL" id="AJF97343.1"/>
    </source>
</evidence>
<sequence length="136" mass="14794">MSGATNNKSGGGHCARQQPRQKNKSVPIHRPAAPSPFFGFFGFFNSLPFGKMCAARPDRAMSPLCVTLLFPTLHGGKAPPSHVAGSRGPRRHLPFFYRLLARPAWLSSFFFSLTAASAPAAPQDRTKNCVVKRAKK</sequence>